<dbReference type="PANTHER" id="PTHR45526">
    <property type="entry name" value="TRANSCRIPTIONAL REGULATORY PROTEIN DPIA"/>
    <property type="match status" value="1"/>
</dbReference>
<organism evidence="3 4">
    <name type="scientific">Hyella patelloides LEGE 07179</name>
    <dbReference type="NCBI Taxonomy" id="945734"/>
    <lineage>
        <taxon>Bacteria</taxon>
        <taxon>Bacillati</taxon>
        <taxon>Cyanobacteriota</taxon>
        <taxon>Cyanophyceae</taxon>
        <taxon>Pleurocapsales</taxon>
        <taxon>Hyellaceae</taxon>
        <taxon>Hyella</taxon>
    </lineage>
</organism>
<dbReference type="SMART" id="SM00448">
    <property type="entry name" value="REC"/>
    <property type="match status" value="1"/>
</dbReference>
<sequence length="192" mass="22924">MSINILIVEDEKSFDKIIKQYFRQKIKSKKYQFEFAINGKQALEKIVACDYIDLLVLDIKMPKIDGLKLLKLLEYFNIKIETIIISAYGDMDTIRKTMNLGASDFLNKPFSMQILESAIEDRIKKISERNIGYIEKRYIYKQQTTGEEKEYGPYLYFRQRNEQKKFNDIYLGKEEPWLQKLIDMAEDIERKE</sequence>
<dbReference type="RefSeq" id="WP_144863124.1">
    <property type="nucleotide sequence ID" value="NZ_LR213768.1"/>
</dbReference>
<dbReference type="Gene3D" id="3.40.50.2300">
    <property type="match status" value="1"/>
</dbReference>
<dbReference type="InterPro" id="IPR001789">
    <property type="entry name" value="Sig_transdc_resp-reg_receiver"/>
</dbReference>
<dbReference type="GO" id="GO:0000156">
    <property type="term" value="F:phosphorelay response regulator activity"/>
    <property type="evidence" value="ECO:0007669"/>
    <property type="project" value="TreeGrafter"/>
</dbReference>
<dbReference type="Pfam" id="PF00072">
    <property type="entry name" value="Response_reg"/>
    <property type="match status" value="1"/>
</dbReference>
<feature type="domain" description="Response regulatory" evidence="2">
    <location>
        <begin position="4"/>
        <end position="123"/>
    </location>
</feature>
<dbReference type="SUPFAM" id="SSF52172">
    <property type="entry name" value="CheY-like"/>
    <property type="match status" value="1"/>
</dbReference>
<feature type="modified residue" description="4-aspartylphosphate" evidence="1">
    <location>
        <position position="58"/>
    </location>
</feature>
<name>A0A563VU44_9CYAN</name>
<protein>
    <recommendedName>
        <fullName evidence="2">Response regulatory domain-containing protein</fullName>
    </recommendedName>
</protein>
<keyword evidence="4" id="KW-1185">Reference proteome</keyword>
<evidence type="ECO:0000313" key="3">
    <source>
        <dbReference type="EMBL" id="VEP14928.1"/>
    </source>
</evidence>
<reference evidence="3 4" key="1">
    <citation type="submission" date="2019-01" db="EMBL/GenBank/DDBJ databases">
        <authorList>
            <person name="Brito A."/>
        </authorList>
    </citation>
    <scope>NUCLEOTIDE SEQUENCE [LARGE SCALE GENOMIC DNA]</scope>
    <source>
        <strain evidence="3">1</strain>
    </source>
</reference>
<evidence type="ECO:0000256" key="1">
    <source>
        <dbReference type="PROSITE-ProRule" id="PRU00169"/>
    </source>
</evidence>
<proteinExistence type="predicted"/>
<dbReference type="AlphaFoldDB" id="A0A563VU44"/>
<dbReference type="Proteomes" id="UP000320055">
    <property type="component" value="Unassembled WGS sequence"/>
</dbReference>
<gene>
    <name evidence="3" type="ORF">H1P_30004</name>
</gene>
<dbReference type="EMBL" id="CAACVJ010000223">
    <property type="protein sequence ID" value="VEP14928.1"/>
    <property type="molecule type" value="Genomic_DNA"/>
</dbReference>
<keyword evidence="1" id="KW-0597">Phosphoprotein</keyword>
<evidence type="ECO:0000313" key="4">
    <source>
        <dbReference type="Proteomes" id="UP000320055"/>
    </source>
</evidence>
<dbReference type="OrthoDB" id="9808843at2"/>
<evidence type="ECO:0000259" key="2">
    <source>
        <dbReference type="PROSITE" id="PS50110"/>
    </source>
</evidence>
<dbReference type="InterPro" id="IPR051271">
    <property type="entry name" value="2C-system_Tx_regulators"/>
</dbReference>
<dbReference type="PANTHER" id="PTHR45526:SF1">
    <property type="entry name" value="TRANSCRIPTIONAL REGULATORY PROTEIN DCUR-RELATED"/>
    <property type="match status" value="1"/>
</dbReference>
<accession>A0A563VU44</accession>
<dbReference type="InterPro" id="IPR011006">
    <property type="entry name" value="CheY-like_superfamily"/>
</dbReference>
<dbReference type="PROSITE" id="PS50110">
    <property type="entry name" value="RESPONSE_REGULATORY"/>
    <property type="match status" value="1"/>
</dbReference>